<gene>
    <name evidence="7" type="primary">pksA</name>
    <name evidence="7" type="ORF">Aco03nite_099090</name>
</gene>
<comment type="caution">
    <text evidence="7">The sequence shown here is derived from an EMBL/GenBank/DDBJ whole genome shotgun (WGS) entry which is preliminary data.</text>
</comment>
<dbReference type="InterPro" id="IPR001647">
    <property type="entry name" value="HTH_TetR"/>
</dbReference>
<keyword evidence="3 5" id="KW-0238">DNA-binding</keyword>
<dbReference type="Proteomes" id="UP000612282">
    <property type="component" value="Unassembled WGS sequence"/>
</dbReference>
<reference evidence="7 8" key="1">
    <citation type="submission" date="2021-01" db="EMBL/GenBank/DDBJ databases">
        <title>Whole genome shotgun sequence of Actinoplanes couchii NBRC 106145.</title>
        <authorList>
            <person name="Komaki H."/>
            <person name="Tamura T."/>
        </authorList>
    </citation>
    <scope>NUCLEOTIDE SEQUENCE [LARGE SCALE GENOMIC DNA]</scope>
    <source>
        <strain evidence="7 8">NBRC 106145</strain>
    </source>
</reference>
<evidence type="ECO:0000259" key="6">
    <source>
        <dbReference type="PROSITE" id="PS50977"/>
    </source>
</evidence>
<sequence>MPRILDAEERSRLVSEAAWKVLVRDGLPGLSVRRIAAEAGLPPSSLRYTFPTQASVRIRAYEMIVERVLARVAAIPEDDRHWARRALLELVPLDEQRRLEMEAFLALGTAAMTDPTLAGTYRDAHQAIWNLCERVVLARGVSPTDVPLEADRLHAMTDGLALHLVRQDATDGTDWAVQVLDRHLDGLKSTPA</sequence>
<dbReference type="EMBL" id="BOMG01000129">
    <property type="protein sequence ID" value="GID61505.1"/>
    <property type="molecule type" value="Genomic_DNA"/>
</dbReference>
<accession>A0ABQ3XSQ8</accession>
<feature type="domain" description="HTH tetR-type" evidence="6">
    <location>
        <begin position="8"/>
        <end position="68"/>
    </location>
</feature>
<evidence type="ECO:0000256" key="2">
    <source>
        <dbReference type="ARBA" id="ARBA00023015"/>
    </source>
</evidence>
<name>A0ABQ3XSQ8_9ACTN</name>
<keyword evidence="1" id="KW-0678">Repressor</keyword>
<evidence type="ECO:0000256" key="3">
    <source>
        <dbReference type="ARBA" id="ARBA00023125"/>
    </source>
</evidence>
<dbReference type="Pfam" id="PF13977">
    <property type="entry name" value="TetR_C_6"/>
    <property type="match status" value="1"/>
</dbReference>
<evidence type="ECO:0000256" key="4">
    <source>
        <dbReference type="ARBA" id="ARBA00023163"/>
    </source>
</evidence>
<dbReference type="PROSITE" id="PS50977">
    <property type="entry name" value="HTH_TETR_2"/>
    <property type="match status" value="1"/>
</dbReference>
<keyword evidence="8" id="KW-1185">Reference proteome</keyword>
<evidence type="ECO:0000313" key="8">
    <source>
        <dbReference type="Proteomes" id="UP000612282"/>
    </source>
</evidence>
<evidence type="ECO:0000256" key="1">
    <source>
        <dbReference type="ARBA" id="ARBA00022491"/>
    </source>
</evidence>
<dbReference type="InterPro" id="IPR039538">
    <property type="entry name" value="BetI_C"/>
</dbReference>
<dbReference type="InterPro" id="IPR009057">
    <property type="entry name" value="Homeodomain-like_sf"/>
</dbReference>
<dbReference type="Gene3D" id="1.10.357.10">
    <property type="entry name" value="Tetracycline Repressor, domain 2"/>
    <property type="match status" value="1"/>
</dbReference>
<proteinExistence type="predicted"/>
<keyword evidence="2" id="KW-0805">Transcription regulation</keyword>
<evidence type="ECO:0000313" key="7">
    <source>
        <dbReference type="EMBL" id="GID61505.1"/>
    </source>
</evidence>
<dbReference type="InterPro" id="IPR036271">
    <property type="entry name" value="Tet_transcr_reg_TetR-rel_C_sf"/>
</dbReference>
<feature type="DNA-binding region" description="H-T-H motif" evidence="5">
    <location>
        <begin position="31"/>
        <end position="50"/>
    </location>
</feature>
<organism evidence="7 8">
    <name type="scientific">Actinoplanes couchii</name>
    <dbReference type="NCBI Taxonomy" id="403638"/>
    <lineage>
        <taxon>Bacteria</taxon>
        <taxon>Bacillati</taxon>
        <taxon>Actinomycetota</taxon>
        <taxon>Actinomycetes</taxon>
        <taxon>Micromonosporales</taxon>
        <taxon>Micromonosporaceae</taxon>
        <taxon>Actinoplanes</taxon>
    </lineage>
</organism>
<keyword evidence="4" id="KW-0804">Transcription</keyword>
<evidence type="ECO:0000256" key="5">
    <source>
        <dbReference type="PROSITE-ProRule" id="PRU00335"/>
    </source>
</evidence>
<dbReference type="RefSeq" id="WP_203809558.1">
    <property type="nucleotide sequence ID" value="NZ_BAAAQE010000105.1"/>
</dbReference>
<dbReference type="SUPFAM" id="SSF46689">
    <property type="entry name" value="Homeodomain-like"/>
    <property type="match status" value="1"/>
</dbReference>
<protein>
    <submittedName>
        <fullName evidence="7">HTH-type transcriptional regulator PksA</fullName>
    </submittedName>
</protein>
<dbReference type="SUPFAM" id="SSF48498">
    <property type="entry name" value="Tetracyclin repressor-like, C-terminal domain"/>
    <property type="match status" value="1"/>
</dbReference>